<dbReference type="EMBL" id="JACGWN010000004">
    <property type="protein sequence ID" value="KAL0452956.1"/>
    <property type="molecule type" value="Genomic_DNA"/>
</dbReference>
<evidence type="ECO:0000313" key="2">
    <source>
        <dbReference type="EMBL" id="KAL0452956.1"/>
    </source>
</evidence>
<gene>
    <name evidence="2" type="ORF">Slati_1273700</name>
</gene>
<name>A0AAW2XJE5_9LAMI</name>
<protein>
    <submittedName>
        <fullName evidence="2">Uncharacterized protein</fullName>
    </submittedName>
</protein>
<feature type="compositionally biased region" description="Basic and acidic residues" evidence="1">
    <location>
        <begin position="1"/>
        <end position="10"/>
    </location>
</feature>
<reference evidence="2" key="1">
    <citation type="submission" date="2020-06" db="EMBL/GenBank/DDBJ databases">
        <authorList>
            <person name="Li T."/>
            <person name="Hu X."/>
            <person name="Zhang T."/>
            <person name="Song X."/>
            <person name="Zhang H."/>
            <person name="Dai N."/>
            <person name="Sheng W."/>
            <person name="Hou X."/>
            <person name="Wei L."/>
        </authorList>
    </citation>
    <scope>NUCLEOTIDE SEQUENCE</scope>
    <source>
        <strain evidence="2">KEN1</strain>
        <tissue evidence="2">Leaf</tissue>
    </source>
</reference>
<comment type="caution">
    <text evidence="2">The sequence shown here is derived from an EMBL/GenBank/DDBJ whole genome shotgun (WGS) entry which is preliminary data.</text>
</comment>
<evidence type="ECO:0000256" key="1">
    <source>
        <dbReference type="SAM" id="MobiDB-lite"/>
    </source>
</evidence>
<reference evidence="2" key="2">
    <citation type="journal article" date="2024" name="Plant">
        <title>Genomic evolution and insights into agronomic trait innovations of Sesamum species.</title>
        <authorList>
            <person name="Miao H."/>
            <person name="Wang L."/>
            <person name="Qu L."/>
            <person name="Liu H."/>
            <person name="Sun Y."/>
            <person name="Le M."/>
            <person name="Wang Q."/>
            <person name="Wei S."/>
            <person name="Zheng Y."/>
            <person name="Lin W."/>
            <person name="Duan Y."/>
            <person name="Cao H."/>
            <person name="Xiong S."/>
            <person name="Wang X."/>
            <person name="Wei L."/>
            <person name="Li C."/>
            <person name="Ma Q."/>
            <person name="Ju M."/>
            <person name="Zhao R."/>
            <person name="Li G."/>
            <person name="Mu C."/>
            <person name="Tian Q."/>
            <person name="Mei H."/>
            <person name="Zhang T."/>
            <person name="Gao T."/>
            <person name="Zhang H."/>
        </authorList>
    </citation>
    <scope>NUCLEOTIDE SEQUENCE</scope>
    <source>
        <strain evidence="2">KEN1</strain>
    </source>
</reference>
<sequence length="120" mass="13541">MNEAGREGFDHQVQIQGSKETSKAAKRESCDYGKREFKRELSLAPWTGIPSPVWEEISQGNKNRNLITATNDRMLLKNQTTKAENVDRELMLSYFPGESETSILVENSQVLLMGNHAPES</sequence>
<feature type="compositionally biased region" description="Basic and acidic residues" evidence="1">
    <location>
        <begin position="20"/>
        <end position="31"/>
    </location>
</feature>
<accession>A0AAW2XJE5</accession>
<organism evidence="2">
    <name type="scientific">Sesamum latifolium</name>
    <dbReference type="NCBI Taxonomy" id="2727402"/>
    <lineage>
        <taxon>Eukaryota</taxon>
        <taxon>Viridiplantae</taxon>
        <taxon>Streptophyta</taxon>
        <taxon>Embryophyta</taxon>
        <taxon>Tracheophyta</taxon>
        <taxon>Spermatophyta</taxon>
        <taxon>Magnoliopsida</taxon>
        <taxon>eudicotyledons</taxon>
        <taxon>Gunneridae</taxon>
        <taxon>Pentapetalae</taxon>
        <taxon>asterids</taxon>
        <taxon>lamiids</taxon>
        <taxon>Lamiales</taxon>
        <taxon>Pedaliaceae</taxon>
        <taxon>Sesamum</taxon>
    </lineage>
</organism>
<dbReference type="AlphaFoldDB" id="A0AAW2XJE5"/>
<feature type="region of interest" description="Disordered" evidence="1">
    <location>
        <begin position="1"/>
        <end position="31"/>
    </location>
</feature>
<proteinExistence type="predicted"/>